<reference evidence="2 3" key="1">
    <citation type="journal article" date="2024" name="G3 (Bethesda)">
        <title>Genome assembly of Hibiscus sabdariffa L. provides insights into metabolisms of medicinal natural products.</title>
        <authorList>
            <person name="Kim T."/>
        </authorList>
    </citation>
    <scope>NUCLEOTIDE SEQUENCE [LARGE SCALE GENOMIC DNA]</scope>
    <source>
        <strain evidence="2">TK-2024</strain>
        <tissue evidence="2">Old leaves</tissue>
    </source>
</reference>
<dbReference type="Gene3D" id="3.60.10.10">
    <property type="entry name" value="Endonuclease/exonuclease/phosphatase"/>
    <property type="match status" value="1"/>
</dbReference>
<proteinExistence type="predicted"/>
<feature type="domain" description="Endonuclease/exonuclease/phosphatase" evidence="1">
    <location>
        <begin position="36"/>
        <end position="255"/>
    </location>
</feature>
<dbReference type="InterPro" id="IPR005135">
    <property type="entry name" value="Endo/exonuclease/phosphatase"/>
</dbReference>
<evidence type="ECO:0000313" key="3">
    <source>
        <dbReference type="Proteomes" id="UP001472677"/>
    </source>
</evidence>
<dbReference type="SUPFAM" id="SSF56219">
    <property type="entry name" value="DNase I-like"/>
    <property type="match status" value="1"/>
</dbReference>
<evidence type="ECO:0000313" key="2">
    <source>
        <dbReference type="EMBL" id="KAK8561400.1"/>
    </source>
</evidence>
<sequence length="278" mass="31959">MAVKFSFRFEFPFSLSSPNPASGHLCSSLQAMAILAWNVRGLGNKDIVRTLKNLIQKYQPDIVFLSETKQQKRYLEKIRMKMKMTHSFYVEPNGVVGGLVLWWSKDTQIKVQQYGKHYIDAKISVNGESEWFGTFIYGPPYKEEKREFWEIMTNLRQANGDRWLVIGDSNVVFSQEEKMGGVPFNPNDARSFFDFVDTMGLIDLPISGGNFTWSNQRSDEDAILEKLDRVLCSSDWNMVFPKAVAILDIAIGSDHAPIIVLLKGIKRKYKKEFKFESK</sequence>
<organism evidence="2 3">
    <name type="scientific">Hibiscus sabdariffa</name>
    <name type="common">roselle</name>
    <dbReference type="NCBI Taxonomy" id="183260"/>
    <lineage>
        <taxon>Eukaryota</taxon>
        <taxon>Viridiplantae</taxon>
        <taxon>Streptophyta</taxon>
        <taxon>Embryophyta</taxon>
        <taxon>Tracheophyta</taxon>
        <taxon>Spermatophyta</taxon>
        <taxon>Magnoliopsida</taxon>
        <taxon>eudicotyledons</taxon>
        <taxon>Gunneridae</taxon>
        <taxon>Pentapetalae</taxon>
        <taxon>rosids</taxon>
        <taxon>malvids</taxon>
        <taxon>Malvales</taxon>
        <taxon>Malvaceae</taxon>
        <taxon>Malvoideae</taxon>
        <taxon>Hibiscus</taxon>
    </lineage>
</organism>
<keyword evidence="3" id="KW-1185">Reference proteome</keyword>
<gene>
    <name evidence="2" type="ORF">V6N12_048472</name>
</gene>
<dbReference type="EMBL" id="JBBPBM010000013">
    <property type="protein sequence ID" value="KAK8561400.1"/>
    <property type="molecule type" value="Genomic_DNA"/>
</dbReference>
<dbReference type="PANTHER" id="PTHR35218">
    <property type="entry name" value="RNASE H DOMAIN-CONTAINING PROTEIN"/>
    <property type="match status" value="1"/>
</dbReference>
<name>A0ABR2EHC5_9ROSI</name>
<accession>A0ABR2EHC5</accession>
<dbReference type="Pfam" id="PF03372">
    <property type="entry name" value="Exo_endo_phos"/>
    <property type="match status" value="1"/>
</dbReference>
<comment type="caution">
    <text evidence="2">The sequence shown here is derived from an EMBL/GenBank/DDBJ whole genome shotgun (WGS) entry which is preliminary data.</text>
</comment>
<dbReference type="Proteomes" id="UP001472677">
    <property type="component" value="Unassembled WGS sequence"/>
</dbReference>
<evidence type="ECO:0000259" key="1">
    <source>
        <dbReference type="Pfam" id="PF03372"/>
    </source>
</evidence>
<dbReference type="InterPro" id="IPR036691">
    <property type="entry name" value="Endo/exonu/phosph_ase_sf"/>
</dbReference>
<protein>
    <recommendedName>
        <fullName evidence="1">Endonuclease/exonuclease/phosphatase domain-containing protein</fullName>
    </recommendedName>
</protein>
<dbReference type="PANTHER" id="PTHR35218:SF9">
    <property type="entry name" value="ENDONUCLEASE_EXONUCLEASE_PHOSPHATASE DOMAIN-CONTAINING PROTEIN"/>
    <property type="match status" value="1"/>
</dbReference>